<dbReference type="EC" id="2.1.1.33" evidence="11"/>
<dbReference type="GO" id="GO:0106143">
    <property type="term" value="C:tRNA (m7G46) methyltransferase complex"/>
    <property type="evidence" value="ECO:0007669"/>
    <property type="project" value="UniProtKB-ARBA"/>
</dbReference>
<feature type="active site" evidence="11">
    <location>
        <position position="414"/>
    </location>
</feature>
<comment type="similarity">
    <text evidence="11">Belongs to the class I-like SAM-binding methyltransferase superfamily. TrmB family.</text>
</comment>
<evidence type="ECO:0000256" key="6">
    <source>
        <dbReference type="ARBA" id="ARBA00022691"/>
    </source>
</evidence>
<evidence type="ECO:0000256" key="3">
    <source>
        <dbReference type="ARBA" id="ARBA00022555"/>
    </source>
</evidence>
<dbReference type="OrthoDB" id="47276at2759"/>
<dbReference type="GO" id="GO:0000049">
    <property type="term" value="F:tRNA binding"/>
    <property type="evidence" value="ECO:0007669"/>
    <property type="project" value="UniProtKB-UniRule"/>
</dbReference>
<sequence>MATNRLDFDDNNRGSLHSLLTLNSIQESQAANEKALEELFAENDRDIAALAQQTRQALTEELSGYQYVEIQPKPGFVIKTHTVAKTEKYPASMKVFINVCYSEKITAPMQVPEDEIQKAIKGDESTYTVPMVVSELREDKDKAQRPCLVCDAVIHLKPMKRSREDDSYKIFLTELTLAIFEEKFKIELSRSLSFPRLHSQGPLNPRRVPIPKTPLVTEIASKKLNKSNATQTLPRPDFRITERKQNNTDMVIIAIQTPLQESIGNATVDIESLRIIFHSPGKYHLDETLPFPIDIDPLSPSHMDWSKHYPAFFPADNKDSTEAMSKKKVEFADLGCGYGGLLVALSPLYPNTLMLGMEIRVKVEEYVYERIQALRKQYPKQYENISIIRMNAMKFLPNFFEKGQLSKLFFLFPDPHFKKKKHKARIISHGLLAEYAYILQEGGIIYTITDVRDLHDWMVKCLDEHPLFERISEEEVEKDPVVPYVRTATEEGRKVERNKGDKFLACYRRIKDEEEE</sequence>
<dbReference type="GO" id="GO:0008176">
    <property type="term" value="F:tRNA (guanine(46)-N7)-methyltransferase activity"/>
    <property type="evidence" value="ECO:0007669"/>
    <property type="project" value="UniProtKB-UniRule"/>
</dbReference>
<feature type="binding site" evidence="11">
    <location>
        <begin position="358"/>
        <end position="359"/>
    </location>
    <ligand>
        <name>S-adenosyl-L-methionine</name>
        <dbReference type="ChEBI" id="CHEBI:59789"/>
    </ligand>
</feature>
<feature type="binding site" evidence="11">
    <location>
        <position position="335"/>
    </location>
    <ligand>
        <name>S-adenosyl-L-methionine</name>
        <dbReference type="ChEBI" id="CHEBI:59789"/>
    </ligand>
</feature>
<evidence type="ECO:0000256" key="4">
    <source>
        <dbReference type="ARBA" id="ARBA00022603"/>
    </source>
</evidence>
<evidence type="ECO:0000256" key="1">
    <source>
        <dbReference type="ARBA" id="ARBA00000142"/>
    </source>
</evidence>
<dbReference type="InterPro" id="IPR025763">
    <property type="entry name" value="Trm8_euk"/>
</dbReference>
<keyword evidence="7 11" id="KW-0819">tRNA processing</keyword>
<comment type="subcellular location">
    <subcellularLocation>
        <location evidence="2 11">Nucleus</location>
    </subcellularLocation>
</comment>
<dbReference type="PROSITE" id="PS51625">
    <property type="entry name" value="SAM_MT_TRMB"/>
    <property type="match status" value="1"/>
</dbReference>
<evidence type="ECO:0000313" key="13">
    <source>
        <dbReference type="EMBL" id="CAG8522360.1"/>
    </source>
</evidence>
<dbReference type="InterPro" id="IPR012981">
    <property type="entry name" value="PIH1_N"/>
</dbReference>
<dbReference type="NCBIfam" id="TIGR00091">
    <property type="entry name" value="tRNA (guanosine(46)-N7)-methyltransferase TrmB"/>
    <property type="match status" value="1"/>
</dbReference>
<keyword evidence="5 11" id="KW-0808">Transferase</keyword>
<keyword evidence="9 11" id="KW-0539">Nucleus</keyword>
<comment type="pathway">
    <text evidence="10 11">tRNA modification; N(7)-methylguanine-tRNA biosynthesis.</text>
</comment>
<comment type="subunit">
    <text evidence="11">Forms a complex with TRM82.</text>
</comment>
<evidence type="ECO:0000256" key="11">
    <source>
        <dbReference type="HAMAP-Rule" id="MF_03055"/>
    </source>
</evidence>
<dbReference type="Pfam" id="PF08190">
    <property type="entry name" value="PIH1"/>
    <property type="match status" value="1"/>
</dbReference>
<feature type="domain" description="PIH1 N-terminal" evidence="12">
    <location>
        <begin position="60"/>
        <end position="212"/>
    </location>
</feature>
<dbReference type="PANTHER" id="PTHR23417:SF16">
    <property type="entry name" value="TRNA (GUANINE-N(7)-)-METHYLTRANSFERASE"/>
    <property type="match status" value="1"/>
</dbReference>
<dbReference type="AlphaFoldDB" id="A0A9N9A9C0"/>
<evidence type="ECO:0000259" key="12">
    <source>
        <dbReference type="Pfam" id="PF08190"/>
    </source>
</evidence>
<feature type="binding site" evidence="11">
    <location>
        <begin position="391"/>
        <end position="392"/>
    </location>
    <ligand>
        <name>S-adenosyl-L-methionine</name>
        <dbReference type="ChEBI" id="CHEBI:59789"/>
    </ligand>
</feature>
<evidence type="ECO:0000256" key="8">
    <source>
        <dbReference type="ARBA" id="ARBA00022884"/>
    </source>
</evidence>
<comment type="caution">
    <text evidence="13">The sequence shown here is derived from an EMBL/GenBank/DDBJ whole genome shotgun (WGS) entry which is preliminary data.</text>
</comment>
<dbReference type="Pfam" id="PF02390">
    <property type="entry name" value="Methyltransf_4"/>
    <property type="match status" value="1"/>
</dbReference>
<comment type="catalytic activity">
    <reaction evidence="1 11">
        <text>guanosine(46) in tRNA + S-adenosyl-L-methionine = N(7)-methylguanosine(46) in tRNA + S-adenosyl-L-homocysteine</text>
        <dbReference type="Rhea" id="RHEA:42708"/>
        <dbReference type="Rhea" id="RHEA-COMP:10188"/>
        <dbReference type="Rhea" id="RHEA-COMP:10189"/>
        <dbReference type="ChEBI" id="CHEBI:57856"/>
        <dbReference type="ChEBI" id="CHEBI:59789"/>
        <dbReference type="ChEBI" id="CHEBI:74269"/>
        <dbReference type="ChEBI" id="CHEBI:74480"/>
        <dbReference type="EC" id="2.1.1.33"/>
    </reaction>
</comment>
<dbReference type="SUPFAM" id="SSF53335">
    <property type="entry name" value="S-adenosyl-L-methionine-dependent methyltransferases"/>
    <property type="match status" value="1"/>
</dbReference>
<feature type="binding site" evidence="11">
    <location>
        <position position="411"/>
    </location>
    <ligand>
        <name>S-adenosyl-L-methionine</name>
        <dbReference type="ChEBI" id="CHEBI:59789"/>
    </ligand>
</feature>
<dbReference type="HAMAP" id="MF_03055">
    <property type="entry name" value="tRNA_methyltr_TrmB_euk"/>
    <property type="match status" value="1"/>
</dbReference>
<evidence type="ECO:0000256" key="9">
    <source>
        <dbReference type="ARBA" id="ARBA00023242"/>
    </source>
</evidence>
<evidence type="ECO:0000313" key="14">
    <source>
        <dbReference type="Proteomes" id="UP000789572"/>
    </source>
</evidence>
<dbReference type="Gene3D" id="3.40.50.150">
    <property type="entry name" value="Vaccinia Virus protein VP39"/>
    <property type="match status" value="1"/>
</dbReference>
<proteinExistence type="inferred from homology"/>
<dbReference type="FunFam" id="3.40.50.150:FF:000060">
    <property type="entry name" value="tRNA (guanine-N(7)-)-methyltransferase"/>
    <property type="match status" value="1"/>
</dbReference>
<gene>
    <name evidence="11" type="primary">TRM8</name>
    <name evidence="13" type="ORF">POCULU_LOCUS3639</name>
</gene>
<protein>
    <recommendedName>
        <fullName evidence="11">tRNA (guanine-N(7)-)-methyltransferase</fullName>
        <ecNumber evidence="11">2.1.1.33</ecNumber>
    </recommendedName>
    <alternativeName>
        <fullName evidence="11">Transfer RNA methyltransferase 8</fullName>
    </alternativeName>
    <alternativeName>
        <fullName evidence="11">tRNA (guanine(46)-N(7))-methyltransferase</fullName>
    </alternativeName>
    <alternativeName>
        <fullName evidence="11">tRNA(m7G46)-methyltransferase</fullName>
    </alternativeName>
</protein>
<dbReference type="InterPro" id="IPR003358">
    <property type="entry name" value="tRNA_(Gua-N-7)_MeTrfase_Trmb"/>
</dbReference>
<evidence type="ECO:0000256" key="7">
    <source>
        <dbReference type="ARBA" id="ARBA00022694"/>
    </source>
</evidence>
<accession>A0A9N9A9C0</accession>
<dbReference type="CDD" id="cd02440">
    <property type="entry name" value="AdoMet_MTases"/>
    <property type="match status" value="1"/>
</dbReference>
<dbReference type="GO" id="GO:0005634">
    <property type="term" value="C:nucleus"/>
    <property type="evidence" value="ECO:0007669"/>
    <property type="project" value="UniProtKB-SubCell"/>
</dbReference>
<keyword evidence="8 11" id="KW-0694">RNA-binding</keyword>
<keyword evidence="14" id="KW-1185">Reference proteome</keyword>
<dbReference type="Proteomes" id="UP000789572">
    <property type="component" value="Unassembled WGS sequence"/>
</dbReference>
<evidence type="ECO:0000256" key="5">
    <source>
        <dbReference type="ARBA" id="ARBA00022679"/>
    </source>
</evidence>
<dbReference type="PANTHER" id="PTHR23417">
    <property type="entry name" value="3-DEOXY-D-MANNO-OCTULOSONIC-ACID TRANSFERASE/TRNA GUANINE-N 7 - -METHYLTRANSFERASE"/>
    <property type="match status" value="1"/>
</dbReference>
<dbReference type="EMBL" id="CAJVPJ010000414">
    <property type="protein sequence ID" value="CAG8522360.1"/>
    <property type="molecule type" value="Genomic_DNA"/>
</dbReference>
<evidence type="ECO:0000256" key="10">
    <source>
        <dbReference type="ARBA" id="ARBA00060552"/>
    </source>
</evidence>
<dbReference type="InterPro" id="IPR029063">
    <property type="entry name" value="SAM-dependent_MTases_sf"/>
</dbReference>
<keyword evidence="3 11" id="KW-0820">tRNA-binding</keyword>
<name>A0A9N9A9C0_9GLOM</name>
<reference evidence="13" key="1">
    <citation type="submission" date="2021-06" db="EMBL/GenBank/DDBJ databases">
        <authorList>
            <person name="Kallberg Y."/>
            <person name="Tangrot J."/>
            <person name="Rosling A."/>
        </authorList>
    </citation>
    <scope>NUCLEOTIDE SEQUENCE</scope>
    <source>
        <strain evidence="13">IA702</strain>
    </source>
</reference>
<keyword evidence="4 11" id="KW-0489">Methyltransferase</keyword>
<keyword evidence="6 11" id="KW-0949">S-adenosyl-L-methionine</keyword>
<feature type="binding site" evidence="11">
    <location>
        <begin position="489"/>
        <end position="491"/>
    </location>
    <ligand>
        <name>S-adenosyl-L-methionine</name>
        <dbReference type="ChEBI" id="CHEBI:59789"/>
    </ligand>
</feature>
<evidence type="ECO:0000256" key="2">
    <source>
        <dbReference type="ARBA" id="ARBA00004123"/>
    </source>
</evidence>
<organism evidence="13 14">
    <name type="scientific">Paraglomus occultum</name>
    <dbReference type="NCBI Taxonomy" id="144539"/>
    <lineage>
        <taxon>Eukaryota</taxon>
        <taxon>Fungi</taxon>
        <taxon>Fungi incertae sedis</taxon>
        <taxon>Mucoromycota</taxon>
        <taxon>Glomeromycotina</taxon>
        <taxon>Glomeromycetes</taxon>
        <taxon>Paraglomerales</taxon>
        <taxon>Paraglomeraceae</taxon>
        <taxon>Paraglomus</taxon>
    </lineage>
</organism>
<comment type="function">
    <text evidence="11">Catalyzes the formation of N(7)-methylguanine at position 46 (m7G46) in tRNA.</text>
</comment>